<dbReference type="InterPro" id="IPR010326">
    <property type="entry name" value="EXOC3/Sec6"/>
</dbReference>
<dbReference type="GO" id="GO:0006887">
    <property type="term" value="P:exocytosis"/>
    <property type="evidence" value="ECO:0007669"/>
    <property type="project" value="InterPro"/>
</dbReference>
<proteinExistence type="predicted"/>
<dbReference type="OrthoDB" id="190098at2759"/>
<organism evidence="1 2">
    <name type="scientific">Muraenolepis orangiensis</name>
    <name type="common">Patagonian moray cod</name>
    <dbReference type="NCBI Taxonomy" id="630683"/>
    <lineage>
        <taxon>Eukaryota</taxon>
        <taxon>Metazoa</taxon>
        <taxon>Chordata</taxon>
        <taxon>Craniata</taxon>
        <taxon>Vertebrata</taxon>
        <taxon>Euteleostomi</taxon>
        <taxon>Actinopterygii</taxon>
        <taxon>Neopterygii</taxon>
        <taxon>Teleostei</taxon>
        <taxon>Neoteleostei</taxon>
        <taxon>Acanthomorphata</taxon>
        <taxon>Zeiogadaria</taxon>
        <taxon>Gadariae</taxon>
        <taxon>Gadiformes</taxon>
        <taxon>Muraenolepidoidei</taxon>
        <taxon>Muraenolepididae</taxon>
        <taxon>Muraenolepis</taxon>
    </lineage>
</organism>
<evidence type="ECO:0000313" key="2">
    <source>
        <dbReference type="Proteomes" id="UP001148018"/>
    </source>
</evidence>
<sequence>MQINKLIEMEVLEEAHLNLLSLWQEFQEEQCGEVEWSMELSKKEKDLQLLYRELRDKVKTIVRDSSSLPSGNKGLLLSVARLLQEKERRDREPGGLVEPGGWREVWREAVGEGALAIVAGVHLEGLDQNSARLVVHLGMLGQTIKQDLEWVNLIPSTWLRFCISYWYS</sequence>
<dbReference type="PANTHER" id="PTHR21292">
    <property type="entry name" value="EXOCYST COMPLEX COMPONENT SEC6-RELATED"/>
    <property type="match status" value="1"/>
</dbReference>
<dbReference type="AlphaFoldDB" id="A0A9Q0IFS1"/>
<dbReference type="Proteomes" id="UP001148018">
    <property type="component" value="Unassembled WGS sequence"/>
</dbReference>
<evidence type="ECO:0000313" key="1">
    <source>
        <dbReference type="EMBL" id="KAJ3597009.1"/>
    </source>
</evidence>
<dbReference type="GO" id="GO:0051601">
    <property type="term" value="P:exocyst localization"/>
    <property type="evidence" value="ECO:0007669"/>
    <property type="project" value="TreeGrafter"/>
</dbReference>
<dbReference type="GO" id="GO:0000145">
    <property type="term" value="C:exocyst"/>
    <property type="evidence" value="ECO:0007669"/>
    <property type="project" value="InterPro"/>
</dbReference>
<name>A0A9Q0IFS1_9TELE</name>
<protein>
    <submittedName>
        <fullName evidence="1">Uncharacterized protein</fullName>
    </submittedName>
</protein>
<gene>
    <name evidence="1" type="ORF">NHX12_003409</name>
</gene>
<dbReference type="EMBL" id="JANIIK010000110">
    <property type="protein sequence ID" value="KAJ3597009.1"/>
    <property type="molecule type" value="Genomic_DNA"/>
</dbReference>
<dbReference type="GO" id="GO:0000149">
    <property type="term" value="F:SNARE binding"/>
    <property type="evidence" value="ECO:0007669"/>
    <property type="project" value="TreeGrafter"/>
</dbReference>
<keyword evidence="2" id="KW-1185">Reference proteome</keyword>
<comment type="caution">
    <text evidence="1">The sequence shown here is derived from an EMBL/GenBank/DDBJ whole genome shotgun (WGS) entry which is preliminary data.</text>
</comment>
<dbReference type="PANTHER" id="PTHR21292:SF7">
    <property type="entry name" value="EXOCYST COMPLEX COMPONENT 3-LIKE 2"/>
    <property type="match status" value="1"/>
</dbReference>
<reference evidence="1" key="1">
    <citation type="submission" date="2022-07" db="EMBL/GenBank/DDBJ databases">
        <title>Chromosome-level genome of Muraenolepis orangiensis.</title>
        <authorList>
            <person name="Kim J."/>
        </authorList>
    </citation>
    <scope>NUCLEOTIDE SEQUENCE</scope>
    <source>
        <strain evidence="1">KU_S4_2022</strain>
        <tissue evidence="1">Muscle</tissue>
    </source>
</reference>
<accession>A0A9Q0IFS1</accession>